<dbReference type="InterPro" id="IPR036909">
    <property type="entry name" value="Cyt_c-like_dom_sf"/>
</dbReference>
<dbReference type="GO" id="GO:0005507">
    <property type="term" value="F:copper ion binding"/>
    <property type="evidence" value="ECO:0007669"/>
    <property type="project" value="InterPro"/>
</dbReference>
<dbReference type="PROSITE" id="PS50857">
    <property type="entry name" value="COX2_CUA"/>
    <property type="match status" value="1"/>
</dbReference>
<evidence type="ECO:0000259" key="21">
    <source>
        <dbReference type="PROSITE" id="PS50857"/>
    </source>
</evidence>
<dbReference type="OrthoDB" id="9781261at2"/>
<dbReference type="SUPFAM" id="SSF81464">
    <property type="entry name" value="Cytochrome c oxidase subunit II-like, transmembrane region"/>
    <property type="match status" value="1"/>
</dbReference>
<evidence type="ECO:0000313" key="23">
    <source>
        <dbReference type="EMBL" id="ETX29043.1"/>
    </source>
</evidence>
<reference evidence="23 24" key="1">
    <citation type="submission" date="2014-01" db="EMBL/GenBank/DDBJ databases">
        <title>Roseivivax isoporae LMG 25204 Genome Sequencing.</title>
        <authorList>
            <person name="Lai Q."/>
            <person name="Li G."/>
            <person name="Shao Z."/>
        </authorList>
    </citation>
    <scope>NUCLEOTIDE SEQUENCE [LARGE SCALE GENOMIC DNA]</scope>
    <source>
        <strain evidence="23 24">LMG 25204</strain>
    </source>
</reference>
<dbReference type="eggNOG" id="COG2010">
    <property type="taxonomic scope" value="Bacteria"/>
</dbReference>
<dbReference type="EC" id="7.1.1.9" evidence="4"/>
<dbReference type="RefSeq" id="WP_043770077.1">
    <property type="nucleotide sequence ID" value="NZ_JAME01000013.1"/>
</dbReference>
<dbReference type="STRING" id="1449351.RISW2_03620"/>
<keyword evidence="13 19" id="KW-0408">Iron</keyword>
<evidence type="ECO:0000256" key="9">
    <source>
        <dbReference type="ARBA" id="ARBA00022723"/>
    </source>
</evidence>
<feature type="domain" description="Cytochrome c" evidence="22">
    <location>
        <begin position="213"/>
        <end position="307"/>
    </location>
</feature>
<dbReference type="PROSITE" id="PS00078">
    <property type="entry name" value="COX2"/>
    <property type="match status" value="1"/>
</dbReference>
<dbReference type="PATRIC" id="fig|1449351.3.peg.2090"/>
<keyword evidence="11" id="KW-0249">Electron transport</keyword>
<keyword evidence="12 20" id="KW-1133">Transmembrane helix</keyword>
<dbReference type="Pfam" id="PF00116">
    <property type="entry name" value="COX2"/>
    <property type="match status" value="1"/>
</dbReference>
<evidence type="ECO:0000256" key="2">
    <source>
        <dbReference type="ARBA" id="ARBA00004141"/>
    </source>
</evidence>
<sequence>MIWSIAPEQASTQAEAFDRIFAMMTGFSLFVVALVGALIFVFSLLFRAKRGTPRRSVKALQNRQIEVFWTAVTAFFAIFFFWYTSTASLDAIEAPAGAMEYHVEAKQWMWKTRHPSGARELNAMHVPVGRPVTVFLNSQDVIHSFYVPAFRIKQDVVPGRTSTVWFEATKPGTYRLFCAEFCGTDHAKMTGRVVAMAPGDYARWLETRAEGETLAATGARLFVSAGCAGCHEEGSDVHAPSLAGLFGREIPLADGRQVTADADYLRDSILLPGRDIAAGYEPIMPNFSGMLEDGEVEALVAYIRTLSEEEASR</sequence>
<evidence type="ECO:0000256" key="18">
    <source>
        <dbReference type="ARBA" id="ARBA00047816"/>
    </source>
</evidence>
<keyword evidence="15 20" id="KW-0472">Membrane</keyword>
<dbReference type="SUPFAM" id="SSF46626">
    <property type="entry name" value="Cytochrome c"/>
    <property type="match status" value="1"/>
</dbReference>
<dbReference type="InterPro" id="IPR045187">
    <property type="entry name" value="CcO_II"/>
</dbReference>
<evidence type="ECO:0000256" key="16">
    <source>
        <dbReference type="ARBA" id="ARBA00024688"/>
    </source>
</evidence>
<dbReference type="CDD" id="cd13915">
    <property type="entry name" value="CuRO_HCO_II_like_2"/>
    <property type="match status" value="1"/>
</dbReference>
<evidence type="ECO:0000256" key="14">
    <source>
        <dbReference type="ARBA" id="ARBA00023008"/>
    </source>
</evidence>
<evidence type="ECO:0000256" key="6">
    <source>
        <dbReference type="ARBA" id="ARBA00022617"/>
    </source>
</evidence>
<dbReference type="SUPFAM" id="SSF49503">
    <property type="entry name" value="Cupredoxins"/>
    <property type="match status" value="1"/>
</dbReference>
<evidence type="ECO:0000256" key="17">
    <source>
        <dbReference type="ARBA" id="ARBA00031399"/>
    </source>
</evidence>
<dbReference type="Pfam" id="PF00034">
    <property type="entry name" value="Cytochrom_C"/>
    <property type="match status" value="1"/>
</dbReference>
<dbReference type="Proteomes" id="UP000023430">
    <property type="component" value="Unassembled WGS sequence"/>
</dbReference>
<name>X7F8L4_9RHOB</name>
<keyword evidence="5" id="KW-0813">Transport</keyword>
<evidence type="ECO:0000256" key="1">
    <source>
        <dbReference type="ARBA" id="ARBA00001926"/>
    </source>
</evidence>
<dbReference type="NCBIfam" id="TIGR02866">
    <property type="entry name" value="CoxB"/>
    <property type="match status" value="1"/>
</dbReference>
<evidence type="ECO:0000256" key="5">
    <source>
        <dbReference type="ARBA" id="ARBA00022448"/>
    </source>
</evidence>
<evidence type="ECO:0000256" key="8">
    <source>
        <dbReference type="ARBA" id="ARBA00022692"/>
    </source>
</evidence>
<organism evidence="23 24">
    <name type="scientific">Roseivivax isoporae LMG 25204</name>
    <dbReference type="NCBI Taxonomy" id="1449351"/>
    <lineage>
        <taxon>Bacteria</taxon>
        <taxon>Pseudomonadati</taxon>
        <taxon>Pseudomonadota</taxon>
        <taxon>Alphaproteobacteria</taxon>
        <taxon>Rhodobacterales</taxon>
        <taxon>Roseobacteraceae</taxon>
        <taxon>Roseivivax</taxon>
    </lineage>
</organism>
<dbReference type="InterPro" id="IPR001505">
    <property type="entry name" value="Copper_CuA"/>
</dbReference>
<evidence type="ECO:0000256" key="3">
    <source>
        <dbReference type="ARBA" id="ARBA00007866"/>
    </source>
</evidence>
<feature type="domain" description="Cytochrome oxidase subunit II copper A binding" evidence="21">
    <location>
        <begin position="96"/>
        <end position="207"/>
    </location>
</feature>
<dbReference type="PROSITE" id="PS51007">
    <property type="entry name" value="CYTC"/>
    <property type="match status" value="1"/>
</dbReference>
<feature type="transmembrane region" description="Helical" evidence="20">
    <location>
        <begin position="20"/>
        <end position="46"/>
    </location>
</feature>
<dbReference type="InterPro" id="IPR009056">
    <property type="entry name" value="Cyt_c-like_dom"/>
</dbReference>
<evidence type="ECO:0000259" key="22">
    <source>
        <dbReference type="PROSITE" id="PS51007"/>
    </source>
</evidence>
<comment type="subcellular location">
    <subcellularLocation>
        <location evidence="2">Membrane</location>
        <topology evidence="2">Multi-pass membrane protein</topology>
    </subcellularLocation>
</comment>
<dbReference type="EMBL" id="JAME01000013">
    <property type="protein sequence ID" value="ETX29043.1"/>
    <property type="molecule type" value="Genomic_DNA"/>
</dbReference>
<comment type="caution">
    <text evidence="23">The sequence shown here is derived from an EMBL/GenBank/DDBJ whole genome shotgun (WGS) entry which is preliminary data.</text>
</comment>
<dbReference type="GO" id="GO:0016491">
    <property type="term" value="F:oxidoreductase activity"/>
    <property type="evidence" value="ECO:0007669"/>
    <property type="project" value="InterPro"/>
</dbReference>
<dbReference type="InterPro" id="IPR008972">
    <property type="entry name" value="Cupredoxin"/>
</dbReference>
<dbReference type="Gene3D" id="1.10.287.90">
    <property type="match status" value="1"/>
</dbReference>
<dbReference type="GO" id="GO:0004129">
    <property type="term" value="F:cytochrome-c oxidase activity"/>
    <property type="evidence" value="ECO:0007669"/>
    <property type="project" value="UniProtKB-EC"/>
</dbReference>
<comment type="function">
    <text evidence="16">Subunits I and II form the functional core of the enzyme complex. Electrons originating in cytochrome c are transferred via heme a and Cu(A) to the binuclear center formed by heme a3 and Cu(B).</text>
</comment>
<dbReference type="PRINTS" id="PR00605">
    <property type="entry name" value="CYTCHROMECIC"/>
</dbReference>
<keyword evidence="24" id="KW-1185">Reference proteome</keyword>
<evidence type="ECO:0000256" key="15">
    <source>
        <dbReference type="ARBA" id="ARBA00023136"/>
    </source>
</evidence>
<dbReference type="PANTHER" id="PTHR22888:SF9">
    <property type="entry name" value="CYTOCHROME C OXIDASE SUBUNIT 2"/>
    <property type="match status" value="1"/>
</dbReference>
<dbReference type="eggNOG" id="COG1622">
    <property type="taxonomic scope" value="Bacteria"/>
</dbReference>
<comment type="catalytic activity">
    <reaction evidence="18">
        <text>4 Fe(II)-[cytochrome c] + O2 + 8 H(+)(in) = 4 Fe(III)-[cytochrome c] + 2 H2O + 4 H(+)(out)</text>
        <dbReference type="Rhea" id="RHEA:11436"/>
        <dbReference type="Rhea" id="RHEA-COMP:10350"/>
        <dbReference type="Rhea" id="RHEA-COMP:14399"/>
        <dbReference type="ChEBI" id="CHEBI:15377"/>
        <dbReference type="ChEBI" id="CHEBI:15378"/>
        <dbReference type="ChEBI" id="CHEBI:15379"/>
        <dbReference type="ChEBI" id="CHEBI:29033"/>
        <dbReference type="ChEBI" id="CHEBI:29034"/>
        <dbReference type="EC" id="7.1.1.9"/>
    </reaction>
</comment>
<evidence type="ECO:0000256" key="7">
    <source>
        <dbReference type="ARBA" id="ARBA00022660"/>
    </source>
</evidence>
<comment type="similarity">
    <text evidence="3">Belongs to the cytochrome c oxidase subunit 2 family.</text>
</comment>
<dbReference type="InterPro" id="IPR002429">
    <property type="entry name" value="CcO_II-like_C"/>
</dbReference>
<keyword evidence="10" id="KW-1278">Translocase</keyword>
<accession>X7F8L4</accession>
<protein>
    <recommendedName>
        <fullName evidence="4">cytochrome-c oxidase</fullName>
        <ecNumber evidence="4">7.1.1.9</ecNumber>
    </recommendedName>
    <alternativeName>
        <fullName evidence="17">Cytochrome aa3 subunit 2</fullName>
    </alternativeName>
</protein>
<keyword evidence="6 19" id="KW-0349">Heme</keyword>
<keyword evidence="7" id="KW-0679">Respiratory chain</keyword>
<keyword evidence="9 19" id="KW-0479">Metal-binding</keyword>
<evidence type="ECO:0000256" key="12">
    <source>
        <dbReference type="ARBA" id="ARBA00022989"/>
    </source>
</evidence>
<comment type="cofactor">
    <cofactor evidence="1">
        <name>heme c</name>
        <dbReference type="ChEBI" id="CHEBI:61717"/>
    </cofactor>
</comment>
<keyword evidence="8 20" id="KW-0812">Transmembrane</keyword>
<evidence type="ECO:0000313" key="24">
    <source>
        <dbReference type="Proteomes" id="UP000023430"/>
    </source>
</evidence>
<dbReference type="Gene3D" id="2.60.40.420">
    <property type="entry name" value="Cupredoxins - blue copper proteins"/>
    <property type="match status" value="1"/>
</dbReference>
<keyword evidence="14" id="KW-0186">Copper</keyword>
<dbReference type="InterPro" id="IPR008168">
    <property type="entry name" value="Cyt_C_IC"/>
</dbReference>
<dbReference type="InterPro" id="IPR036257">
    <property type="entry name" value="Cyt_c_oxidase_su2_TM_sf"/>
</dbReference>
<proteinExistence type="inferred from homology"/>
<evidence type="ECO:0000256" key="19">
    <source>
        <dbReference type="PROSITE-ProRule" id="PRU00433"/>
    </source>
</evidence>
<dbReference type="GO" id="GO:0042773">
    <property type="term" value="P:ATP synthesis coupled electron transport"/>
    <property type="evidence" value="ECO:0007669"/>
    <property type="project" value="TreeGrafter"/>
</dbReference>
<dbReference type="GO" id="GO:0016020">
    <property type="term" value="C:membrane"/>
    <property type="evidence" value="ECO:0007669"/>
    <property type="project" value="UniProtKB-SubCell"/>
</dbReference>
<feature type="transmembrane region" description="Helical" evidence="20">
    <location>
        <begin position="67"/>
        <end position="84"/>
    </location>
</feature>
<evidence type="ECO:0000256" key="11">
    <source>
        <dbReference type="ARBA" id="ARBA00022982"/>
    </source>
</evidence>
<dbReference type="PANTHER" id="PTHR22888">
    <property type="entry name" value="CYTOCHROME C OXIDASE, SUBUNIT II"/>
    <property type="match status" value="1"/>
</dbReference>
<evidence type="ECO:0000256" key="20">
    <source>
        <dbReference type="SAM" id="Phobius"/>
    </source>
</evidence>
<dbReference type="GO" id="GO:0005506">
    <property type="term" value="F:iron ion binding"/>
    <property type="evidence" value="ECO:0007669"/>
    <property type="project" value="InterPro"/>
</dbReference>
<gene>
    <name evidence="23" type="ORF">RISW2_03620</name>
</gene>
<evidence type="ECO:0000256" key="10">
    <source>
        <dbReference type="ARBA" id="ARBA00022967"/>
    </source>
</evidence>
<dbReference type="GO" id="GO:0020037">
    <property type="term" value="F:heme binding"/>
    <property type="evidence" value="ECO:0007669"/>
    <property type="project" value="InterPro"/>
</dbReference>
<dbReference type="InterPro" id="IPR014222">
    <property type="entry name" value="Cyt_c_oxidase_su2"/>
</dbReference>
<evidence type="ECO:0000256" key="4">
    <source>
        <dbReference type="ARBA" id="ARBA00012949"/>
    </source>
</evidence>
<dbReference type="AlphaFoldDB" id="X7F8L4"/>
<evidence type="ECO:0000256" key="13">
    <source>
        <dbReference type="ARBA" id="ARBA00023004"/>
    </source>
</evidence>